<name>A0ABR2B619_9ROSI</name>
<comment type="caution">
    <text evidence="1">The sequence shown here is derived from an EMBL/GenBank/DDBJ whole genome shotgun (WGS) entry which is preliminary data.</text>
</comment>
<gene>
    <name evidence="1" type="ORF">V6N12_057228</name>
</gene>
<evidence type="ECO:0000313" key="1">
    <source>
        <dbReference type="EMBL" id="KAK8502344.1"/>
    </source>
</evidence>
<protein>
    <submittedName>
        <fullName evidence="1">Uncharacterized protein</fullName>
    </submittedName>
</protein>
<reference evidence="1 2" key="1">
    <citation type="journal article" date="2024" name="G3 (Bethesda)">
        <title>Genome assembly of Hibiscus sabdariffa L. provides insights into metabolisms of medicinal natural products.</title>
        <authorList>
            <person name="Kim T."/>
        </authorList>
    </citation>
    <scope>NUCLEOTIDE SEQUENCE [LARGE SCALE GENOMIC DNA]</scope>
    <source>
        <strain evidence="1">TK-2024</strain>
        <tissue evidence="1">Old leaves</tissue>
    </source>
</reference>
<accession>A0ABR2B619</accession>
<organism evidence="1 2">
    <name type="scientific">Hibiscus sabdariffa</name>
    <name type="common">roselle</name>
    <dbReference type="NCBI Taxonomy" id="183260"/>
    <lineage>
        <taxon>Eukaryota</taxon>
        <taxon>Viridiplantae</taxon>
        <taxon>Streptophyta</taxon>
        <taxon>Embryophyta</taxon>
        <taxon>Tracheophyta</taxon>
        <taxon>Spermatophyta</taxon>
        <taxon>Magnoliopsida</taxon>
        <taxon>eudicotyledons</taxon>
        <taxon>Gunneridae</taxon>
        <taxon>Pentapetalae</taxon>
        <taxon>rosids</taxon>
        <taxon>malvids</taxon>
        <taxon>Malvales</taxon>
        <taxon>Malvaceae</taxon>
        <taxon>Malvoideae</taxon>
        <taxon>Hibiscus</taxon>
    </lineage>
</organism>
<keyword evidence="2" id="KW-1185">Reference proteome</keyword>
<sequence length="323" mass="35170">MVDQFHVPFTASDSQVGFNPSLHYPDAWHALASSVHRVSPLAALGVCLFWSKMTLPRPSVASSSICIHLWRHLFTGVGAELRPTAAVLPQFVQPFWLRPGGLFRRCLDQSPVCCAWPWNHGVRLRGVRLARSLASLCGLLRGLALSARGFRCLGVHGTPLGSSLKARFLVLQGFYLSKPKRSASRPRGRVSLVKDDVDASVPAPTATAALGSPSEGRLTEVASADAPCSASDSVATSLAPTDRLVSSSLTSSVQATSVITDIPHDPMVHTDTSNLTKEAVEDAPWIRRILRRLLIGWLPRMSRITLWPIVMTLFKTLSLRKRS</sequence>
<proteinExistence type="predicted"/>
<dbReference type="EMBL" id="JBBPBM010000171">
    <property type="protein sequence ID" value="KAK8502344.1"/>
    <property type="molecule type" value="Genomic_DNA"/>
</dbReference>
<evidence type="ECO:0000313" key="2">
    <source>
        <dbReference type="Proteomes" id="UP001472677"/>
    </source>
</evidence>
<dbReference type="Proteomes" id="UP001472677">
    <property type="component" value="Unassembled WGS sequence"/>
</dbReference>